<comment type="caution">
    <text evidence="2">The sequence shown here is derived from an EMBL/GenBank/DDBJ whole genome shotgun (WGS) entry which is preliminary data.</text>
</comment>
<dbReference type="PROSITE" id="PS51257">
    <property type="entry name" value="PROKAR_LIPOPROTEIN"/>
    <property type="match status" value="1"/>
</dbReference>
<dbReference type="RefSeq" id="WP_153548053.1">
    <property type="nucleotide sequence ID" value="NZ_WIXK01000005.1"/>
</dbReference>
<dbReference type="EMBL" id="WIXK01000005">
    <property type="protein sequence ID" value="MQY43160.1"/>
    <property type="molecule type" value="Genomic_DNA"/>
</dbReference>
<evidence type="ECO:0000256" key="1">
    <source>
        <dbReference type="SAM" id="SignalP"/>
    </source>
</evidence>
<accession>A0A844ALU0</accession>
<organism evidence="2 3">
    <name type="scientific">Tritonibacter aquimaris</name>
    <dbReference type="NCBI Taxonomy" id="2663379"/>
    <lineage>
        <taxon>Bacteria</taxon>
        <taxon>Pseudomonadati</taxon>
        <taxon>Pseudomonadota</taxon>
        <taxon>Alphaproteobacteria</taxon>
        <taxon>Rhodobacterales</taxon>
        <taxon>Paracoccaceae</taxon>
        <taxon>Tritonibacter</taxon>
    </lineage>
</organism>
<protein>
    <submittedName>
        <fullName evidence="2">Uncharacterized protein</fullName>
    </submittedName>
</protein>
<evidence type="ECO:0000313" key="2">
    <source>
        <dbReference type="EMBL" id="MQY43160.1"/>
    </source>
</evidence>
<sequence>MSFKTKTSLSALIFLSLIFCACGAIISPKKAIAQTNEEIISILKNAEQVKEKFVRSPNTLINKLPRSGETYSGPLKPHKDEVKSILAGAVSFSGCRNSNHYILGYFNVSHNVWFFLWLDKNGKLISARTTIGPALKGTPDKNRWVDLWNQREIAPSMREAFKIQSKAFATLFSQSICPTPEQIDFLIQDNAAITGMIYNSQKRSEIPKEFQSQIISTTHNALKGVVKKKDLVITYTHPNALGMDLLSITTSKKRPDTLIIDGWEEKDGILHQIYNETFNLVN</sequence>
<feature type="signal peptide" evidence="1">
    <location>
        <begin position="1"/>
        <end position="24"/>
    </location>
</feature>
<keyword evidence="3" id="KW-1185">Reference proteome</keyword>
<proteinExistence type="predicted"/>
<feature type="chain" id="PRO_5032573063" evidence="1">
    <location>
        <begin position="25"/>
        <end position="282"/>
    </location>
</feature>
<reference evidence="2 3" key="1">
    <citation type="submission" date="2019-10" db="EMBL/GenBank/DDBJ databases">
        <title>Epibacterium sp. nov., isolated from seawater.</title>
        <authorList>
            <person name="Zhang X."/>
            <person name="Li N."/>
        </authorList>
    </citation>
    <scope>NUCLEOTIDE SEQUENCE [LARGE SCALE GENOMIC DNA]</scope>
    <source>
        <strain evidence="2 3">SM1969</strain>
    </source>
</reference>
<dbReference type="Proteomes" id="UP000436694">
    <property type="component" value="Unassembled WGS sequence"/>
</dbReference>
<evidence type="ECO:0000313" key="3">
    <source>
        <dbReference type="Proteomes" id="UP000436694"/>
    </source>
</evidence>
<gene>
    <name evidence="2" type="ORF">GG681_10960</name>
</gene>
<dbReference type="AlphaFoldDB" id="A0A844ALU0"/>
<keyword evidence="1" id="KW-0732">Signal</keyword>
<name>A0A844ALU0_9RHOB</name>